<evidence type="ECO:0000313" key="3">
    <source>
        <dbReference type="EMBL" id="MBA8811584.1"/>
    </source>
</evidence>
<comment type="caution">
    <text evidence="3">The sequence shown here is derived from an EMBL/GenBank/DDBJ whole genome shotgun (WGS) entry which is preliminary data.</text>
</comment>
<keyword evidence="2" id="KW-0812">Transmembrane</keyword>
<feature type="transmembrane region" description="Helical" evidence="2">
    <location>
        <begin position="50"/>
        <end position="78"/>
    </location>
</feature>
<feature type="transmembrane region" description="Helical" evidence="2">
    <location>
        <begin position="238"/>
        <end position="258"/>
    </location>
</feature>
<keyword evidence="2" id="KW-0472">Membrane</keyword>
<feature type="transmembrane region" description="Helical" evidence="2">
    <location>
        <begin position="151"/>
        <end position="170"/>
    </location>
</feature>
<organism evidence="3 4">
    <name type="scientific">Promicromonospora sukumoe</name>
    <dbReference type="NCBI Taxonomy" id="88382"/>
    <lineage>
        <taxon>Bacteria</taxon>
        <taxon>Bacillati</taxon>
        <taxon>Actinomycetota</taxon>
        <taxon>Actinomycetes</taxon>
        <taxon>Micrococcales</taxon>
        <taxon>Promicromonosporaceae</taxon>
        <taxon>Promicromonospora</taxon>
    </lineage>
</organism>
<dbReference type="EMBL" id="JACGWV010000003">
    <property type="protein sequence ID" value="MBA8811584.1"/>
    <property type="molecule type" value="Genomic_DNA"/>
</dbReference>
<feature type="region of interest" description="Disordered" evidence="1">
    <location>
        <begin position="1"/>
        <end position="39"/>
    </location>
</feature>
<feature type="transmembrane region" description="Helical" evidence="2">
    <location>
        <begin position="278"/>
        <end position="300"/>
    </location>
</feature>
<dbReference type="AlphaFoldDB" id="A0A7W3JEX4"/>
<proteinExistence type="predicted"/>
<feature type="transmembrane region" description="Helical" evidence="2">
    <location>
        <begin position="120"/>
        <end position="139"/>
    </location>
</feature>
<feature type="transmembrane region" description="Helical" evidence="2">
    <location>
        <begin position="312"/>
        <end position="331"/>
    </location>
</feature>
<dbReference type="RefSeq" id="WP_312877244.1">
    <property type="nucleotide sequence ID" value="NZ_BAAATF010000001.1"/>
</dbReference>
<name>A0A7W3JEX4_9MICO</name>
<gene>
    <name evidence="3" type="ORF">FHX71_005591</name>
</gene>
<evidence type="ECO:0000256" key="1">
    <source>
        <dbReference type="SAM" id="MobiDB-lite"/>
    </source>
</evidence>
<dbReference type="Proteomes" id="UP000540568">
    <property type="component" value="Unassembled WGS sequence"/>
</dbReference>
<feature type="transmembrane region" description="Helical" evidence="2">
    <location>
        <begin position="176"/>
        <end position="199"/>
    </location>
</feature>
<sequence>MSAPPRPSTATRSAGTRTTRPAGNRPAARRGRVVEQEPAPEQASSALAHVVAGVLAAAQALVLSLAVVVLPAVVAFLVGNAALAAPSDAADGGTQVRSAIDVAAGLWLLGHGVPLTADDVTVTLAPLGIAALALFTTYACAKRFAAASVRAWAAGTVTYALGTTAVAVLAGSAPGWSLALAPVAGLVMGGLGTGLGILARPDAPSAAEIGEGAETLARRLTGVDLVPATLRLGLRGGAVVVALLVGGAALLVAAWALAGRATSSDIVTSLEPGWTGGIVFAVAQLALLPNLLLWALAWLAGPGFAVGEGTSFTPFGTVSGPLPAVPLLGSLPGEDWANPVSAWSPALVVACGVAAAVFAWRRLEPSLVRWADVGWVLGGIVLVPGVFVLLGQWAAAGAVGPGRLSEIGAQPLVTAGLVAAEVGGGAAAVLLGAKLDVVARRGEIGEDLVAWLRRPGAVGGDGSVGGDRDEAAGGAADGEVRDLAAELGFDGSPASDGDGDDGDGGATSDGDPDPRDAVGPDAGSPGEGAGPAGDWARTQAYAVSDPDSDPGPDPWRKPSDVGADADDARGTGPGK</sequence>
<feature type="region of interest" description="Disordered" evidence="1">
    <location>
        <begin position="488"/>
        <end position="575"/>
    </location>
</feature>
<feature type="compositionally biased region" description="Low complexity" evidence="1">
    <location>
        <begin position="8"/>
        <end position="26"/>
    </location>
</feature>
<feature type="transmembrane region" description="Helical" evidence="2">
    <location>
        <begin position="373"/>
        <end position="395"/>
    </location>
</feature>
<dbReference type="Pfam" id="PF19877">
    <property type="entry name" value="DUF6350"/>
    <property type="match status" value="1"/>
</dbReference>
<accession>A0A7W3JEX4</accession>
<feature type="transmembrane region" description="Helical" evidence="2">
    <location>
        <begin position="407"/>
        <end position="431"/>
    </location>
</feature>
<keyword evidence="2" id="KW-1133">Transmembrane helix</keyword>
<evidence type="ECO:0000256" key="2">
    <source>
        <dbReference type="SAM" id="Phobius"/>
    </source>
</evidence>
<protein>
    <submittedName>
        <fullName evidence="3">Putative membrane protein</fullName>
    </submittedName>
</protein>
<evidence type="ECO:0000313" key="4">
    <source>
        <dbReference type="Proteomes" id="UP000540568"/>
    </source>
</evidence>
<feature type="transmembrane region" description="Helical" evidence="2">
    <location>
        <begin position="343"/>
        <end position="361"/>
    </location>
</feature>
<dbReference type="InterPro" id="IPR045931">
    <property type="entry name" value="DUF6350"/>
</dbReference>
<keyword evidence="4" id="KW-1185">Reference proteome</keyword>
<reference evidence="3 4" key="1">
    <citation type="submission" date="2020-07" db="EMBL/GenBank/DDBJ databases">
        <title>Sequencing the genomes of 1000 actinobacteria strains.</title>
        <authorList>
            <person name="Klenk H.-P."/>
        </authorList>
    </citation>
    <scope>NUCLEOTIDE SEQUENCE [LARGE SCALE GENOMIC DNA]</scope>
    <source>
        <strain evidence="3 4">DSM 44121</strain>
    </source>
</reference>